<dbReference type="Proteomes" id="UP000234681">
    <property type="component" value="Chromosome 2"/>
</dbReference>
<dbReference type="AlphaFoldDB" id="A6I5H3"/>
<dbReference type="InterPro" id="IPR023674">
    <property type="entry name" value="Ribosomal_uL1-like"/>
</dbReference>
<name>A6I5H3_RAT</name>
<organism evidence="1 2">
    <name type="scientific">Rattus norvegicus</name>
    <name type="common">Rat</name>
    <dbReference type="NCBI Taxonomy" id="10116"/>
    <lineage>
        <taxon>Eukaryota</taxon>
        <taxon>Metazoa</taxon>
        <taxon>Chordata</taxon>
        <taxon>Craniata</taxon>
        <taxon>Vertebrata</taxon>
        <taxon>Euteleostomi</taxon>
        <taxon>Mammalia</taxon>
        <taxon>Eutheria</taxon>
        <taxon>Euarchontoglires</taxon>
        <taxon>Glires</taxon>
        <taxon>Rodentia</taxon>
        <taxon>Myomorpha</taxon>
        <taxon>Muroidea</taxon>
        <taxon>Muridae</taxon>
        <taxon>Murinae</taxon>
        <taxon>Rattus</taxon>
    </lineage>
</organism>
<gene>
    <name evidence="1" type="ORF">rCG_44709</name>
</gene>
<accession>A6I5H3</accession>
<sequence length="90" mass="10031">MMPCLVSECLIKQTMHIPGPCLNNLGKSPSSLTCNENMAANIEEVKSMIKYHVKMQCLTVVIGHLKMTDNELIYKIHLAGNSLVFLLKTI</sequence>
<dbReference type="Gene3D" id="3.40.50.790">
    <property type="match status" value="1"/>
</dbReference>
<evidence type="ECO:0000313" key="1">
    <source>
        <dbReference type="EMBL" id="EDM10281.1"/>
    </source>
</evidence>
<dbReference type="SUPFAM" id="SSF56808">
    <property type="entry name" value="Ribosomal protein L1"/>
    <property type="match status" value="1"/>
</dbReference>
<evidence type="ECO:0000313" key="2">
    <source>
        <dbReference type="Proteomes" id="UP000234681"/>
    </source>
</evidence>
<proteinExistence type="predicted"/>
<protein>
    <submittedName>
        <fullName evidence="1">RCG44709</fullName>
    </submittedName>
</protein>
<dbReference type="InterPro" id="IPR016095">
    <property type="entry name" value="Ribosomal_uL1_3-a/b-sand"/>
</dbReference>
<reference evidence="2" key="1">
    <citation type="submission" date="2005-09" db="EMBL/GenBank/DDBJ databases">
        <authorList>
            <person name="Mural R.J."/>
            <person name="Li P.W."/>
            <person name="Adams M.D."/>
            <person name="Amanatides P.G."/>
            <person name="Baden-Tillson H."/>
            <person name="Barnstead M."/>
            <person name="Chin S.H."/>
            <person name="Dew I."/>
            <person name="Evans C.A."/>
            <person name="Ferriera S."/>
            <person name="Flanigan M."/>
            <person name="Fosler C."/>
            <person name="Glodek A."/>
            <person name="Gu Z."/>
            <person name="Holt R.A."/>
            <person name="Jennings D."/>
            <person name="Kraft C.L."/>
            <person name="Lu F."/>
            <person name="Nguyen T."/>
            <person name="Nusskern D.R."/>
            <person name="Pfannkoch C.M."/>
            <person name="Sitter C."/>
            <person name="Sutton G.G."/>
            <person name="Venter J.C."/>
            <person name="Wang Z."/>
            <person name="Woodage T."/>
            <person name="Zheng X.H."/>
            <person name="Zhong F."/>
        </authorList>
    </citation>
    <scope>NUCLEOTIDE SEQUENCE [LARGE SCALE GENOMIC DNA]</scope>
    <source>
        <strain>BN</strain>
        <strain evidence="2">Sprague-Dawley</strain>
    </source>
</reference>
<dbReference type="EMBL" id="CH473955">
    <property type="protein sequence ID" value="EDM10281.1"/>
    <property type="molecule type" value="Genomic_DNA"/>
</dbReference>